<gene>
    <name evidence="3" type="ORF">KGMB02408_03340</name>
</gene>
<name>A0A401LPJ1_9BACE</name>
<dbReference type="Pfam" id="PF13149">
    <property type="entry name" value="Mfa_like_1"/>
    <property type="match status" value="1"/>
</dbReference>
<dbReference type="AlphaFoldDB" id="A0A401LPJ1"/>
<feature type="signal peptide" evidence="2">
    <location>
        <begin position="1"/>
        <end position="19"/>
    </location>
</feature>
<dbReference type="Proteomes" id="UP000288079">
    <property type="component" value="Unassembled WGS sequence"/>
</dbReference>
<keyword evidence="2" id="KW-0732">Signal</keyword>
<dbReference type="CDD" id="cd13121">
    <property type="entry name" value="BF2867_like_C"/>
    <property type="match status" value="1"/>
</dbReference>
<evidence type="ECO:0008006" key="5">
    <source>
        <dbReference type="Google" id="ProtNLM"/>
    </source>
</evidence>
<dbReference type="InterPro" id="IPR042278">
    <property type="entry name" value="Mfa-like_1_N"/>
</dbReference>
<dbReference type="EMBL" id="BHWB01000001">
    <property type="protein sequence ID" value="GCB33389.1"/>
    <property type="molecule type" value="Genomic_DNA"/>
</dbReference>
<accession>A0A401LPJ1</accession>
<evidence type="ECO:0000256" key="2">
    <source>
        <dbReference type="SAM" id="SignalP"/>
    </source>
</evidence>
<dbReference type="RefSeq" id="WP_125039746.1">
    <property type="nucleotide sequence ID" value="NZ_BHWB01000001.1"/>
</dbReference>
<dbReference type="InterPro" id="IPR025049">
    <property type="entry name" value="Mfa-like_1"/>
</dbReference>
<dbReference type="Gene3D" id="2.60.40.2620">
    <property type="entry name" value="Fimbrillin-like"/>
    <property type="match status" value="1"/>
</dbReference>
<evidence type="ECO:0000256" key="1">
    <source>
        <dbReference type="SAM" id="MobiDB-lite"/>
    </source>
</evidence>
<dbReference type="Gene3D" id="2.60.40.2630">
    <property type="match status" value="1"/>
</dbReference>
<keyword evidence="4" id="KW-1185">Reference proteome</keyword>
<sequence length="327" mass="35824">MKKVLLATAVAAMAFTSCSQNEEFENAGQVEIGFNSIVKNSTRAAEVDLIELKKQGFKVYAYNTGSDLIGTGVLNKPIMENESITWNTNKWTSAKYYWPSTGNVQFFAYSSKSSLALTASTTDKYPTLVDYTVPALASAQEDLLIAQATDKTKVSATIDFVFSHALTQVNFSIKGEDDLKYTVSEIKLSGIGNKGTYKYENNTWTVTGSETYICAISATPADNLVIGTTAKSVSSEPLMLLPQKLTTAKVIVSYIVTDSNNNEVYKAIDKESSITTTWNPGKKVRYTLELTNDATEIGWNVTSVDEWSSDSNKEEDNDITPVTPENL</sequence>
<proteinExistence type="predicted"/>
<reference evidence="3 4" key="1">
    <citation type="submission" date="2018-10" db="EMBL/GenBank/DDBJ databases">
        <title>Draft Genome Sequence of Bacteroides sp. KCTC 15687.</title>
        <authorList>
            <person name="Yu S.Y."/>
            <person name="Kim J.S."/>
            <person name="Oh B.S."/>
            <person name="Park S.H."/>
            <person name="Kang S.W."/>
            <person name="Park J.E."/>
            <person name="Choi S.H."/>
            <person name="Han K.I."/>
            <person name="Lee K.C."/>
            <person name="Eom M.K."/>
            <person name="Suh M.K."/>
            <person name="Lee D.H."/>
            <person name="Yoon H."/>
            <person name="Kim B."/>
            <person name="Yang S.J."/>
            <person name="Lee J.S."/>
            <person name="Lee J.H."/>
        </authorList>
    </citation>
    <scope>NUCLEOTIDE SEQUENCE [LARGE SCALE GENOMIC DNA]</scope>
    <source>
        <strain evidence="3 4">KCTC 15687</strain>
    </source>
</reference>
<dbReference type="OrthoDB" id="1029268at2"/>
<evidence type="ECO:0000313" key="3">
    <source>
        <dbReference type="EMBL" id="GCB33389.1"/>
    </source>
</evidence>
<organism evidence="3 4">
    <name type="scientific">Bacteroides faecalis</name>
    <dbReference type="NCBI Taxonomy" id="2447885"/>
    <lineage>
        <taxon>Bacteria</taxon>
        <taxon>Pseudomonadati</taxon>
        <taxon>Bacteroidota</taxon>
        <taxon>Bacteroidia</taxon>
        <taxon>Bacteroidales</taxon>
        <taxon>Bacteroidaceae</taxon>
        <taxon>Bacteroides</taxon>
    </lineage>
</organism>
<dbReference type="CDD" id="cd13120">
    <property type="entry name" value="BF2867_like_N"/>
    <property type="match status" value="1"/>
</dbReference>
<dbReference type="PROSITE" id="PS51257">
    <property type="entry name" value="PROKAR_LIPOPROTEIN"/>
    <property type="match status" value="1"/>
</dbReference>
<comment type="caution">
    <text evidence="3">The sequence shown here is derived from an EMBL/GenBank/DDBJ whole genome shotgun (WGS) entry which is preliminary data.</text>
</comment>
<evidence type="ECO:0000313" key="4">
    <source>
        <dbReference type="Proteomes" id="UP000288079"/>
    </source>
</evidence>
<protein>
    <recommendedName>
        <fullName evidence="5">Fimbrillin family protein</fullName>
    </recommendedName>
</protein>
<feature type="region of interest" description="Disordered" evidence="1">
    <location>
        <begin position="305"/>
        <end position="327"/>
    </location>
</feature>
<feature type="chain" id="PRO_5019576510" description="Fimbrillin family protein" evidence="2">
    <location>
        <begin position="20"/>
        <end position="327"/>
    </location>
</feature>